<dbReference type="Gene3D" id="3.40.190.170">
    <property type="entry name" value="Bacterial extracellular solute-binding protein, family 7"/>
    <property type="match status" value="1"/>
</dbReference>
<dbReference type="PANTHER" id="PTHR36513">
    <property type="entry name" value="ABC TRANSMEMBRANE TYPE-1 DOMAIN-CONTAINING PROTEIN"/>
    <property type="match status" value="1"/>
</dbReference>
<protein>
    <submittedName>
        <fullName evidence="2">Esterase/lipase superfamily enzyme</fullName>
    </submittedName>
</protein>
<evidence type="ECO:0000313" key="2">
    <source>
        <dbReference type="EMBL" id="MBA9020413.1"/>
    </source>
</evidence>
<dbReference type="EMBL" id="JACJHZ010000009">
    <property type="protein sequence ID" value="MBA9020413.1"/>
    <property type="molecule type" value="Genomic_DNA"/>
</dbReference>
<comment type="caution">
    <text evidence="2">The sequence shown here is derived from an EMBL/GenBank/DDBJ whole genome shotgun (WGS) entry which is preliminary data.</text>
</comment>
<keyword evidence="3" id="KW-1185">Reference proteome</keyword>
<accession>A0ABR6C6Z8</accession>
<dbReference type="PANTHER" id="PTHR36513:SF1">
    <property type="entry name" value="TRANSMEMBRANE PROTEIN"/>
    <property type="match status" value="1"/>
</dbReference>
<dbReference type="Proteomes" id="UP000587524">
    <property type="component" value="Unassembled WGS sequence"/>
</dbReference>
<reference evidence="2 3" key="1">
    <citation type="submission" date="2020-08" db="EMBL/GenBank/DDBJ databases">
        <title>Genomic Encyclopedia of Type Strains, Phase IV (KMG-IV): sequencing the most valuable type-strain genomes for metagenomic binning, comparative biology and taxonomic classification.</title>
        <authorList>
            <person name="Goeker M."/>
        </authorList>
    </citation>
    <scope>NUCLEOTIDE SEQUENCE [LARGE SCALE GENOMIC DNA]</scope>
    <source>
        <strain evidence="2 3">DSM 17455</strain>
    </source>
</reference>
<dbReference type="InterPro" id="IPR029058">
    <property type="entry name" value="AB_hydrolase_fold"/>
</dbReference>
<dbReference type="Pfam" id="PF05990">
    <property type="entry name" value="DUF900"/>
    <property type="match status" value="1"/>
</dbReference>
<name>A0ABR6C6Z8_9HYPH</name>
<dbReference type="NCBIfam" id="NF037995">
    <property type="entry name" value="TRAP_S1"/>
    <property type="match status" value="1"/>
</dbReference>
<dbReference type="SUPFAM" id="SSF53474">
    <property type="entry name" value="alpha/beta-Hydrolases"/>
    <property type="match status" value="1"/>
</dbReference>
<proteinExistence type="predicted"/>
<sequence length="636" mass="69010">MSLRFTSIDVQERLLSDAIRTFNDTINGEGKGIFQIVKTPSDTVAKVSSALADGQADVGIIPAVQKSFPVGSYIPGAGVDGSRKRQQSSIGALELAKLERENLVGLAFWNGPSNFVASTTRLTTVDQLQGLRILAAASGQTAILQAYGSRPTTMAFGEVYTALETASIDAAALPSELLVTSGISLLTQTVVPGAGSSTEFYLVVRQAFWTELSPRARFVLAKAAREAGAVSDRIASNRDDQSLRAFERQGANVLQIGDAQREEVLKLTADTWASREGRPDADILTLAYQASFAPLPPVVPRSTSPAATRKIFFATNRAYDSTEDIEFRFSTAKASNGLVLGTTAVSFDGGRSLDDPVEDVSDIESLTISASADEFSKELADASVKSSQGVLVFVHGYSNRFEDAVRRAAHIAIETNFQGPVVAFSWPSEGETLLYSHDEDRIQATQPDFRTLMNLVESKIGRTDIHLLSHSMGARVLLGYVDTLSAQPRDGRTYRSITIAAGDTPNEVLAQQLHFLRILSPTVSVYFSEKDRALWLSNQLHAMTRVGNNLADQLFVGNETKSFGDAGFDFIDARPIDDAIFAFSPRHAYLFDKKAAIDDYAQILTAGRSATQRNQTTPEALIPKENTGKRYWQLSP</sequence>
<organism evidence="2 3">
    <name type="scientific">Aminobacter ciceronei</name>
    <dbReference type="NCBI Taxonomy" id="150723"/>
    <lineage>
        <taxon>Bacteria</taxon>
        <taxon>Pseudomonadati</taxon>
        <taxon>Pseudomonadota</taxon>
        <taxon>Alphaproteobacteria</taxon>
        <taxon>Hyphomicrobiales</taxon>
        <taxon>Phyllobacteriaceae</taxon>
        <taxon>Aminobacter</taxon>
    </lineage>
</organism>
<dbReference type="InterPro" id="IPR010297">
    <property type="entry name" value="DUF900_hydrolase"/>
</dbReference>
<dbReference type="Pfam" id="PF03480">
    <property type="entry name" value="DctP"/>
    <property type="match status" value="1"/>
</dbReference>
<dbReference type="InterPro" id="IPR018389">
    <property type="entry name" value="DctP_fam"/>
</dbReference>
<gene>
    <name evidence="2" type="ORF">HNQ97_002410</name>
</gene>
<evidence type="ECO:0000313" key="3">
    <source>
        <dbReference type="Proteomes" id="UP000587524"/>
    </source>
</evidence>
<dbReference type="Gene3D" id="3.40.50.1820">
    <property type="entry name" value="alpha/beta hydrolase"/>
    <property type="match status" value="1"/>
</dbReference>
<dbReference type="RefSeq" id="WP_182574126.1">
    <property type="nucleotide sequence ID" value="NZ_JACJHY010000009.1"/>
</dbReference>
<dbReference type="InterPro" id="IPR038404">
    <property type="entry name" value="TRAP_DctP_sf"/>
</dbReference>
<keyword evidence="1" id="KW-0732">Signal</keyword>
<evidence type="ECO:0000256" key="1">
    <source>
        <dbReference type="ARBA" id="ARBA00022729"/>
    </source>
</evidence>